<reference evidence="2" key="2">
    <citation type="submission" date="2025-09" db="UniProtKB">
        <authorList>
            <consortium name="Ensembl"/>
        </authorList>
    </citation>
    <scope>IDENTIFICATION</scope>
</reference>
<accession>A0A8B9F4F2</accession>
<sequence length="64" mass="6922">MPLSVRWPLPAGQPLPWAIASRIVMGLVGTYSCVWTRECRGGDHGGHREAPPVPVLNPHSLCPP</sequence>
<organism evidence="2 3">
    <name type="scientific">Amazona collaria</name>
    <name type="common">yellow-billed parrot</name>
    <dbReference type="NCBI Taxonomy" id="241587"/>
    <lineage>
        <taxon>Eukaryota</taxon>
        <taxon>Metazoa</taxon>
        <taxon>Chordata</taxon>
        <taxon>Craniata</taxon>
        <taxon>Vertebrata</taxon>
        <taxon>Euteleostomi</taxon>
        <taxon>Archelosauria</taxon>
        <taxon>Archosauria</taxon>
        <taxon>Dinosauria</taxon>
        <taxon>Saurischia</taxon>
        <taxon>Theropoda</taxon>
        <taxon>Coelurosauria</taxon>
        <taxon>Aves</taxon>
        <taxon>Neognathae</taxon>
        <taxon>Neoaves</taxon>
        <taxon>Telluraves</taxon>
        <taxon>Australaves</taxon>
        <taxon>Psittaciformes</taxon>
        <taxon>Psittacidae</taxon>
        <taxon>Amazona</taxon>
    </lineage>
</organism>
<evidence type="ECO:0000256" key="1">
    <source>
        <dbReference type="SAM" id="MobiDB-lite"/>
    </source>
</evidence>
<dbReference type="Proteomes" id="UP000694522">
    <property type="component" value="Unplaced"/>
</dbReference>
<proteinExistence type="predicted"/>
<evidence type="ECO:0000313" key="3">
    <source>
        <dbReference type="Proteomes" id="UP000694522"/>
    </source>
</evidence>
<dbReference type="Ensembl" id="ENSACOT00000003286.1">
    <property type="protein sequence ID" value="ENSACOP00000003171.1"/>
    <property type="gene ID" value="ENSACOG00000002215.1"/>
</dbReference>
<name>A0A8B9F4F2_9PSIT</name>
<feature type="region of interest" description="Disordered" evidence="1">
    <location>
        <begin position="44"/>
        <end position="64"/>
    </location>
</feature>
<dbReference type="AlphaFoldDB" id="A0A8B9F4F2"/>
<keyword evidence="3" id="KW-1185">Reference proteome</keyword>
<dbReference type="PROSITE" id="PS51257">
    <property type="entry name" value="PROKAR_LIPOPROTEIN"/>
    <property type="match status" value="1"/>
</dbReference>
<reference evidence="2" key="1">
    <citation type="submission" date="2025-08" db="UniProtKB">
        <authorList>
            <consortium name="Ensembl"/>
        </authorList>
    </citation>
    <scope>IDENTIFICATION</scope>
</reference>
<evidence type="ECO:0000313" key="2">
    <source>
        <dbReference type="Ensembl" id="ENSACOP00000003171.1"/>
    </source>
</evidence>
<protein>
    <submittedName>
        <fullName evidence="2">Uncharacterized protein</fullName>
    </submittedName>
</protein>
<feature type="compositionally biased region" description="Pro residues" evidence="1">
    <location>
        <begin position="51"/>
        <end position="64"/>
    </location>
</feature>